<evidence type="ECO:0000313" key="2">
    <source>
        <dbReference type="Proteomes" id="UP000235145"/>
    </source>
</evidence>
<evidence type="ECO:0000313" key="1">
    <source>
        <dbReference type="EMBL" id="KAJ0223273.1"/>
    </source>
</evidence>
<keyword evidence="2" id="KW-1185">Reference proteome</keyword>
<reference evidence="1 2" key="1">
    <citation type="journal article" date="2017" name="Nat. Commun.">
        <title>Genome assembly with in vitro proximity ligation data and whole-genome triplication in lettuce.</title>
        <authorList>
            <person name="Reyes-Chin-Wo S."/>
            <person name="Wang Z."/>
            <person name="Yang X."/>
            <person name="Kozik A."/>
            <person name="Arikit S."/>
            <person name="Song C."/>
            <person name="Xia L."/>
            <person name="Froenicke L."/>
            <person name="Lavelle D.O."/>
            <person name="Truco M.J."/>
            <person name="Xia R."/>
            <person name="Zhu S."/>
            <person name="Xu C."/>
            <person name="Xu H."/>
            <person name="Xu X."/>
            <person name="Cox K."/>
            <person name="Korf I."/>
            <person name="Meyers B.C."/>
            <person name="Michelmore R.W."/>
        </authorList>
    </citation>
    <scope>NUCLEOTIDE SEQUENCE [LARGE SCALE GENOMIC DNA]</scope>
    <source>
        <strain evidence="2">cv. Salinas</strain>
        <tissue evidence="1">Seedlings</tissue>
    </source>
</reference>
<name>A0A9R1WG91_LACSA</name>
<gene>
    <name evidence="1" type="ORF">LSAT_V11C200077630</name>
</gene>
<accession>A0A9R1WG91</accession>
<comment type="caution">
    <text evidence="1">The sequence shown here is derived from an EMBL/GenBank/DDBJ whole genome shotgun (WGS) entry which is preliminary data.</text>
</comment>
<dbReference type="Proteomes" id="UP000235145">
    <property type="component" value="Unassembled WGS sequence"/>
</dbReference>
<dbReference type="PANTHER" id="PTHR47718">
    <property type="entry name" value="OS01G0519700 PROTEIN"/>
    <property type="match status" value="1"/>
</dbReference>
<proteinExistence type="predicted"/>
<protein>
    <recommendedName>
        <fullName evidence="3">Protein FAR1-RELATED SEQUENCE</fullName>
    </recommendedName>
</protein>
<dbReference type="AlphaFoldDB" id="A0A9R1WG91"/>
<evidence type="ECO:0008006" key="3">
    <source>
        <dbReference type="Google" id="ProtNLM"/>
    </source>
</evidence>
<organism evidence="1 2">
    <name type="scientific">Lactuca sativa</name>
    <name type="common">Garden lettuce</name>
    <dbReference type="NCBI Taxonomy" id="4236"/>
    <lineage>
        <taxon>Eukaryota</taxon>
        <taxon>Viridiplantae</taxon>
        <taxon>Streptophyta</taxon>
        <taxon>Embryophyta</taxon>
        <taxon>Tracheophyta</taxon>
        <taxon>Spermatophyta</taxon>
        <taxon>Magnoliopsida</taxon>
        <taxon>eudicotyledons</taxon>
        <taxon>Gunneridae</taxon>
        <taxon>Pentapetalae</taxon>
        <taxon>asterids</taxon>
        <taxon>campanulids</taxon>
        <taxon>Asterales</taxon>
        <taxon>Asteraceae</taxon>
        <taxon>Cichorioideae</taxon>
        <taxon>Cichorieae</taxon>
        <taxon>Lactucinae</taxon>
        <taxon>Lactuca</taxon>
    </lineage>
</organism>
<dbReference type="EMBL" id="NBSK02000002">
    <property type="protein sequence ID" value="KAJ0223273.1"/>
    <property type="molecule type" value="Genomic_DNA"/>
</dbReference>
<sequence length="171" mass="20052">MFMQCNHFIRTGILCHHIFAVLKNNHVEEILEQYILRRWRRDAISSHLLAMKYVAMETEDDTFKLLTEAYNNIEYCLDHFKRSKEKLLEFVEKAQIIRMLGIRSIPDEINIHPPSSIRTKGSGTKKRMVSAIEKAVATAKKKTRMCTGCNQYVNHNWRTCKVRPARESKQA</sequence>
<dbReference type="PANTHER" id="PTHR47718:SF12">
    <property type="entry name" value="PROTEIN FAR1-RELATED SEQUENCE"/>
    <property type="match status" value="1"/>
</dbReference>